<dbReference type="GO" id="GO:0003712">
    <property type="term" value="F:transcription coregulator activity"/>
    <property type="evidence" value="ECO:0007669"/>
    <property type="project" value="InterPro"/>
</dbReference>
<gene>
    <name evidence="6" type="ORF">LRAMOSA11187</name>
</gene>
<evidence type="ECO:0000256" key="1">
    <source>
        <dbReference type="ARBA" id="ARBA00004123"/>
    </source>
</evidence>
<evidence type="ECO:0000256" key="3">
    <source>
        <dbReference type="ARBA" id="ARBA00023015"/>
    </source>
</evidence>
<accession>A0A077WSY9</accession>
<proteinExistence type="inferred from homology"/>
<dbReference type="GO" id="GO:0016592">
    <property type="term" value="C:mediator complex"/>
    <property type="evidence" value="ECO:0007669"/>
    <property type="project" value="InterPro"/>
</dbReference>
<evidence type="ECO:0000256" key="2">
    <source>
        <dbReference type="ARBA" id="ARBA00005942"/>
    </source>
</evidence>
<dbReference type="GO" id="GO:0006357">
    <property type="term" value="P:regulation of transcription by RNA polymerase II"/>
    <property type="evidence" value="ECO:0007669"/>
    <property type="project" value="InterPro"/>
</dbReference>
<dbReference type="Pfam" id="PF06179">
    <property type="entry name" value="Med22"/>
    <property type="match status" value="1"/>
</dbReference>
<protein>
    <recommendedName>
        <fullName evidence="7">Mediator of RNA polymerase II transcription subunit 22</fullName>
    </recommendedName>
</protein>
<organism evidence="6">
    <name type="scientific">Lichtheimia ramosa</name>
    <dbReference type="NCBI Taxonomy" id="688394"/>
    <lineage>
        <taxon>Eukaryota</taxon>
        <taxon>Fungi</taxon>
        <taxon>Fungi incertae sedis</taxon>
        <taxon>Mucoromycota</taxon>
        <taxon>Mucoromycotina</taxon>
        <taxon>Mucoromycetes</taxon>
        <taxon>Mucorales</taxon>
        <taxon>Lichtheimiaceae</taxon>
        <taxon>Lichtheimia</taxon>
    </lineage>
</organism>
<keyword evidence="5" id="KW-0539">Nucleus</keyword>
<dbReference type="InterPro" id="IPR009332">
    <property type="entry name" value="Med22"/>
</dbReference>
<dbReference type="EMBL" id="LK023339">
    <property type="protein sequence ID" value="CDS10701.1"/>
    <property type="molecule type" value="Genomic_DNA"/>
</dbReference>
<evidence type="ECO:0000256" key="5">
    <source>
        <dbReference type="ARBA" id="ARBA00023242"/>
    </source>
</evidence>
<dbReference type="OrthoDB" id="203279at2759"/>
<evidence type="ECO:0008006" key="7">
    <source>
        <dbReference type="Google" id="ProtNLM"/>
    </source>
</evidence>
<comment type="subcellular location">
    <subcellularLocation>
        <location evidence="1">Nucleus</location>
    </subcellularLocation>
</comment>
<comment type="similarity">
    <text evidence="2">Belongs to the Mediator complex subunit 22 family.</text>
</comment>
<evidence type="ECO:0000256" key="4">
    <source>
        <dbReference type="ARBA" id="ARBA00023163"/>
    </source>
</evidence>
<dbReference type="PANTHER" id="PTHR12434">
    <property type="entry name" value="MEDIATOR OF RNA POLYMERASE II TRANSCRIPTION SUBUNIT 22"/>
    <property type="match status" value="1"/>
</dbReference>
<keyword evidence="4" id="KW-0804">Transcription</keyword>
<evidence type="ECO:0000313" key="6">
    <source>
        <dbReference type="EMBL" id="CDS10701.1"/>
    </source>
</evidence>
<name>A0A077WSY9_9FUNG</name>
<sequence length="139" mass="16037">MSAQQPRSSARQTLVQAEEQYNKRIDDDVAKLVDCFSDIVRVGENKDKDKFRVAQEGYQIESQSAQIVRSTESLLSLITELKQHLLLNDTDTLSKLMKQRTDALDTQREEIKDTICTMRRELANTIYDLESVYFRSLSS</sequence>
<dbReference type="PANTHER" id="PTHR12434:SF6">
    <property type="entry name" value="MEDIATOR OF RNA POLYMERASE II TRANSCRIPTION SUBUNIT 22"/>
    <property type="match status" value="1"/>
</dbReference>
<keyword evidence="3" id="KW-0805">Transcription regulation</keyword>
<reference evidence="6" key="1">
    <citation type="journal article" date="2014" name="Genome Announc.">
        <title>De novo whole-genome sequence and genome annotation of Lichtheimia ramosa.</title>
        <authorList>
            <person name="Linde J."/>
            <person name="Schwartze V."/>
            <person name="Binder U."/>
            <person name="Lass-Florl C."/>
            <person name="Voigt K."/>
            <person name="Horn F."/>
        </authorList>
    </citation>
    <scope>NUCLEOTIDE SEQUENCE</scope>
    <source>
        <strain evidence="6">JMRC FSU:6197</strain>
    </source>
</reference>
<dbReference type="AlphaFoldDB" id="A0A077WSY9"/>